<dbReference type="PATRIC" id="fig|1117379.3.peg.1721"/>
<evidence type="ECO:0000313" key="2">
    <source>
        <dbReference type="EMBL" id="EKN69764.1"/>
    </source>
</evidence>
<dbReference type="PIRSF" id="PIRSF017082">
    <property type="entry name" value="YflP"/>
    <property type="match status" value="1"/>
</dbReference>
<keyword evidence="3" id="KW-1185">Reference proteome</keyword>
<reference evidence="2 3" key="1">
    <citation type="journal article" date="2012" name="Front. Microbiol.">
        <title>Redundancy and modularity in membrane-associated dissimilatory nitrate reduction in Bacillus.</title>
        <authorList>
            <person name="Heylen K."/>
            <person name="Keltjens J."/>
        </authorList>
    </citation>
    <scope>NUCLEOTIDE SEQUENCE [LARGE SCALE GENOMIC DNA]</scope>
    <source>
        <strain evidence="3">LMG 21833T</strain>
    </source>
</reference>
<protein>
    <recommendedName>
        <fullName evidence="4">Tripartite tricarboxylate transporter substrate binding protein</fullName>
    </recommendedName>
</protein>
<dbReference type="InterPro" id="IPR042100">
    <property type="entry name" value="Bug_dom1"/>
</dbReference>
<dbReference type="STRING" id="1117379.BABA_08231"/>
<dbReference type="CDD" id="cd07012">
    <property type="entry name" value="PBP2_Bug_TTT"/>
    <property type="match status" value="1"/>
</dbReference>
<name>K6DN54_9BACI</name>
<dbReference type="eggNOG" id="COG3181">
    <property type="taxonomic scope" value="Bacteria"/>
</dbReference>
<evidence type="ECO:0008006" key="4">
    <source>
        <dbReference type="Google" id="ProtNLM"/>
    </source>
</evidence>
<comment type="caution">
    <text evidence="2">The sequence shown here is derived from an EMBL/GenBank/DDBJ whole genome shotgun (WGS) entry which is preliminary data.</text>
</comment>
<dbReference type="EMBL" id="AJLS01000054">
    <property type="protein sequence ID" value="EKN69764.1"/>
    <property type="molecule type" value="Genomic_DNA"/>
</dbReference>
<evidence type="ECO:0000313" key="3">
    <source>
        <dbReference type="Proteomes" id="UP000006316"/>
    </source>
</evidence>
<organism evidence="2 3">
    <name type="scientific">Neobacillus bataviensis LMG 21833</name>
    <dbReference type="NCBI Taxonomy" id="1117379"/>
    <lineage>
        <taxon>Bacteria</taxon>
        <taxon>Bacillati</taxon>
        <taxon>Bacillota</taxon>
        <taxon>Bacilli</taxon>
        <taxon>Bacillales</taxon>
        <taxon>Bacillaceae</taxon>
        <taxon>Neobacillus</taxon>
    </lineage>
</organism>
<dbReference type="Gene3D" id="3.40.190.10">
    <property type="entry name" value="Periplasmic binding protein-like II"/>
    <property type="match status" value="1"/>
</dbReference>
<dbReference type="SUPFAM" id="SSF53850">
    <property type="entry name" value="Periplasmic binding protein-like II"/>
    <property type="match status" value="1"/>
</dbReference>
<dbReference type="Pfam" id="PF03401">
    <property type="entry name" value="TctC"/>
    <property type="match status" value="1"/>
</dbReference>
<dbReference type="Proteomes" id="UP000006316">
    <property type="component" value="Unassembled WGS sequence"/>
</dbReference>
<dbReference type="RefSeq" id="WP_007084669.1">
    <property type="nucleotide sequence ID" value="NZ_AJLS01000054.1"/>
</dbReference>
<dbReference type="OrthoDB" id="8881899at2"/>
<dbReference type="Gene3D" id="3.40.190.150">
    <property type="entry name" value="Bordetella uptake gene, domain 1"/>
    <property type="match status" value="1"/>
</dbReference>
<sequence>MKNKKGIVWGIVIALVVVLALAWPKFSDKFQAEPKSNWPEKDITMVVPFNPGGGTDLTTRALADEMSKSLGKNISVVNTPGASGSVGTLSVQNAKHDGYTMLGNGFMAFVSYPVMGYTEQTHRDWNIWIATLSPNVIAVKEDSKYTDVNSLIKDLKDHPGAVSVGTAGIGTGGHIASEVLKSALGFDYKHVPYQGGNPAILAALSGEVDFVPQLSMEMVDMLRGKKLKGLAALTEKPLEIDGADPIPSIADTHPELKSIVPLGETFGIAVPKDTPKDVVKKIDEAFNKAIKSETMKKFAKEKGVEVLGYSGDEAQKFVEKLATTVDWALYDGGVAKISPEKFDIAKPKK</sequence>
<evidence type="ECO:0000256" key="1">
    <source>
        <dbReference type="ARBA" id="ARBA00006987"/>
    </source>
</evidence>
<proteinExistence type="inferred from homology"/>
<dbReference type="PANTHER" id="PTHR42928">
    <property type="entry name" value="TRICARBOXYLATE-BINDING PROTEIN"/>
    <property type="match status" value="1"/>
</dbReference>
<gene>
    <name evidence="2" type="ORF">BABA_08231</name>
</gene>
<comment type="similarity">
    <text evidence="1">Belongs to the UPF0065 (bug) family.</text>
</comment>
<dbReference type="InterPro" id="IPR005064">
    <property type="entry name" value="BUG"/>
</dbReference>
<accession>K6DN54</accession>
<dbReference type="PANTHER" id="PTHR42928:SF5">
    <property type="entry name" value="BLR1237 PROTEIN"/>
    <property type="match status" value="1"/>
</dbReference>
<dbReference type="AlphaFoldDB" id="K6DN54"/>